<dbReference type="OrthoDB" id="2607492at2"/>
<comment type="caution">
    <text evidence="2">The sequence shown here is derived from an EMBL/GenBank/DDBJ whole genome shotgun (WGS) entry which is preliminary data.</text>
</comment>
<dbReference type="AlphaFoldDB" id="A0A4Q7IZK7"/>
<organism evidence="2 3">
    <name type="scientific">Amycolatopsis suaedae</name>
    <dbReference type="NCBI Taxonomy" id="2510978"/>
    <lineage>
        <taxon>Bacteria</taxon>
        <taxon>Bacillati</taxon>
        <taxon>Actinomycetota</taxon>
        <taxon>Actinomycetes</taxon>
        <taxon>Pseudonocardiales</taxon>
        <taxon>Pseudonocardiaceae</taxon>
        <taxon>Amycolatopsis</taxon>
    </lineage>
</organism>
<sequence length="167" mass="17501">MKRKIAQAMVVAVGALALAGGTGAASAAQVDRAPAGVDTVVMGSCDNAPNDPTKKPSAAAAVKWFADRKGSTKYQGCCQKSVGLAWNRKTKHPSAIAFWRSSDGKRHTSGKPPKGAFVFWNISSYGHVGIADGNGGFWATSVNGKIGHKSSVNYFKNYLGWKAGNNN</sequence>
<name>A0A4Q7IZK7_9PSEU</name>
<dbReference type="RefSeq" id="WP_130479631.1">
    <property type="nucleotide sequence ID" value="NZ_SFCC01000023.1"/>
</dbReference>
<evidence type="ECO:0000256" key="1">
    <source>
        <dbReference type="SAM" id="SignalP"/>
    </source>
</evidence>
<proteinExistence type="predicted"/>
<reference evidence="2 3" key="1">
    <citation type="submission" date="2019-02" db="EMBL/GenBank/DDBJ databases">
        <title>Draft genome sequence of Amycolatopsis sp. 8-3EHSu isolated from roots of Suaeda maritima.</title>
        <authorList>
            <person name="Duangmal K."/>
            <person name="Chantavorakit T."/>
        </authorList>
    </citation>
    <scope>NUCLEOTIDE SEQUENCE [LARGE SCALE GENOMIC DNA]</scope>
    <source>
        <strain evidence="2 3">8-3EHSu</strain>
    </source>
</reference>
<gene>
    <name evidence="2" type="ORF">EWH70_33625</name>
</gene>
<evidence type="ECO:0000313" key="3">
    <source>
        <dbReference type="Proteomes" id="UP000292003"/>
    </source>
</evidence>
<accession>A0A4Q7IZK7</accession>
<dbReference type="Proteomes" id="UP000292003">
    <property type="component" value="Unassembled WGS sequence"/>
</dbReference>
<feature type="chain" id="PRO_5020799273" description="CHAP domain-containing protein" evidence="1">
    <location>
        <begin position="28"/>
        <end position="167"/>
    </location>
</feature>
<evidence type="ECO:0000313" key="2">
    <source>
        <dbReference type="EMBL" id="RZQ59533.1"/>
    </source>
</evidence>
<keyword evidence="1" id="KW-0732">Signal</keyword>
<protein>
    <recommendedName>
        <fullName evidence="4">CHAP domain-containing protein</fullName>
    </recommendedName>
</protein>
<dbReference type="EMBL" id="SFCC01000023">
    <property type="protein sequence ID" value="RZQ59533.1"/>
    <property type="molecule type" value="Genomic_DNA"/>
</dbReference>
<evidence type="ECO:0008006" key="4">
    <source>
        <dbReference type="Google" id="ProtNLM"/>
    </source>
</evidence>
<keyword evidence="3" id="KW-1185">Reference proteome</keyword>
<feature type="signal peptide" evidence="1">
    <location>
        <begin position="1"/>
        <end position="27"/>
    </location>
</feature>